<dbReference type="PANTHER" id="PTHR11644:SF2">
    <property type="entry name" value="CYTIDINE DEAMINASE"/>
    <property type="match status" value="1"/>
</dbReference>
<dbReference type="AlphaFoldDB" id="A0A6J7JJ44"/>
<evidence type="ECO:0000313" key="3">
    <source>
        <dbReference type="EMBL" id="CAB4942544.1"/>
    </source>
</evidence>
<dbReference type="CDD" id="cd01283">
    <property type="entry name" value="cytidine_deaminase"/>
    <property type="match status" value="1"/>
</dbReference>
<sequence>MSREPGALTGNEDERLHQAIAMAVEARASAYARYSGFAMGAAVVGIDGRSTRGVLVENVSLGLSMCAERVALFTAVTEAVAPAVLAVCAPRTGGQLTFPCGACLQVGLEVAGAELVIVAVDPDGVHERAPLLTLLTRAPKRHTPITGPAG</sequence>
<dbReference type="NCBIfam" id="NF004064">
    <property type="entry name" value="PRK05578.1"/>
    <property type="match status" value="1"/>
</dbReference>
<dbReference type="InterPro" id="IPR002125">
    <property type="entry name" value="CMP_dCMP_dom"/>
</dbReference>
<dbReference type="PROSITE" id="PS51747">
    <property type="entry name" value="CYT_DCMP_DEAMINASES_2"/>
    <property type="match status" value="1"/>
</dbReference>
<proteinExistence type="inferred from homology"/>
<reference evidence="3" key="1">
    <citation type="submission" date="2020-05" db="EMBL/GenBank/DDBJ databases">
        <authorList>
            <person name="Chiriac C."/>
            <person name="Salcher M."/>
            <person name="Ghai R."/>
            <person name="Kavagutti S V."/>
        </authorList>
    </citation>
    <scope>NUCLEOTIDE SEQUENCE</scope>
</reference>
<dbReference type="GO" id="GO:0004126">
    <property type="term" value="F:cytidine deaminase activity"/>
    <property type="evidence" value="ECO:0007669"/>
    <property type="project" value="UniProtKB-ARBA"/>
</dbReference>
<dbReference type="SUPFAM" id="SSF53927">
    <property type="entry name" value="Cytidine deaminase-like"/>
    <property type="match status" value="1"/>
</dbReference>
<gene>
    <name evidence="3" type="ORF">UFOPK3543_03329</name>
</gene>
<dbReference type="InterPro" id="IPR050202">
    <property type="entry name" value="Cyt/Deoxycyt_deaminase"/>
</dbReference>
<dbReference type="EMBL" id="CAFBMH010000250">
    <property type="protein sequence ID" value="CAB4942544.1"/>
    <property type="molecule type" value="Genomic_DNA"/>
</dbReference>
<dbReference type="InterPro" id="IPR016193">
    <property type="entry name" value="Cytidine_deaminase-like"/>
</dbReference>
<dbReference type="GO" id="GO:0005829">
    <property type="term" value="C:cytosol"/>
    <property type="evidence" value="ECO:0007669"/>
    <property type="project" value="TreeGrafter"/>
</dbReference>
<protein>
    <submittedName>
        <fullName evidence="3">Unannotated protein</fullName>
    </submittedName>
</protein>
<accession>A0A6J7JJ44</accession>
<dbReference type="Gene3D" id="3.40.140.10">
    <property type="entry name" value="Cytidine Deaminase, domain 2"/>
    <property type="match status" value="1"/>
</dbReference>
<dbReference type="GO" id="GO:0008270">
    <property type="term" value="F:zinc ion binding"/>
    <property type="evidence" value="ECO:0007669"/>
    <property type="project" value="TreeGrafter"/>
</dbReference>
<comment type="similarity">
    <text evidence="1">Belongs to the cytidine and deoxycytidylate deaminase family.</text>
</comment>
<dbReference type="GO" id="GO:0055086">
    <property type="term" value="P:nucleobase-containing small molecule metabolic process"/>
    <property type="evidence" value="ECO:0007669"/>
    <property type="project" value="UniProtKB-ARBA"/>
</dbReference>
<dbReference type="GO" id="GO:0072527">
    <property type="term" value="P:pyrimidine-containing compound metabolic process"/>
    <property type="evidence" value="ECO:0007669"/>
    <property type="project" value="UniProtKB-ARBA"/>
</dbReference>
<feature type="domain" description="CMP/dCMP-type deaminase" evidence="2">
    <location>
        <begin position="14"/>
        <end position="138"/>
    </location>
</feature>
<evidence type="ECO:0000259" key="2">
    <source>
        <dbReference type="PROSITE" id="PS51747"/>
    </source>
</evidence>
<name>A0A6J7JJ44_9ZZZZ</name>
<evidence type="ECO:0000256" key="1">
    <source>
        <dbReference type="ARBA" id="ARBA00006576"/>
    </source>
</evidence>
<dbReference type="Pfam" id="PF00383">
    <property type="entry name" value="dCMP_cyt_deam_1"/>
    <property type="match status" value="1"/>
</dbReference>
<dbReference type="PANTHER" id="PTHR11644">
    <property type="entry name" value="CYTIDINE DEAMINASE"/>
    <property type="match status" value="1"/>
</dbReference>
<organism evidence="3">
    <name type="scientific">freshwater metagenome</name>
    <dbReference type="NCBI Taxonomy" id="449393"/>
    <lineage>
        <taxon>unclassified sequences</taxon>
        <taxon>metagenomes</taxon>
        <taxon>ecological metagenomes</taxon>
    </lineage>
</organism>